<evidence type="ECO:0000313" key="10">
    <source>
        <dbReference type="Proteomes" id="UP000313645"/>
    </source>
</evidence>
<dbReference type="InterPro" id="IPR018496">
    <property type="entry name" value="PsdUridine_synth_RsuA/RluB_CS"/>
</dbReference>
<dbReference type="Gene3D" id="3.10.290.10">
    <property type="entry name" value="RNA-binding S4 domain"/>
    <property type="match status" value="1"/>
</dbReference>
<organism evidence="9 10">
    <name type="scientific">Marinobacter halodurans</name>
    <dbReference type="NCBI Taxonomy" id="2528979"/>
    <lineage>
        <taxon>Bacteria</taxon>
        <taxon>Pseudomonadati</taxon>
        <taxon>Pseudomonadota</taxon>
        <taxon>Gammaproteobacteria</taxon>
        <taxon>Pseudomonadales</taxon>
        <taxon>Marinobacteraceae</taxon>
        <taxon>Marinobacter</taxon>
    </lineage>
</organism>
<dbReference type="InterPro" id="IPR050343">
    <property type="entry name" value="RsuA_PseudoU_synthase"/>
</dbReference>
<dbReference type="InterPro" id="IPR036986">
    <property type="entry name" value="S4_RNA-bd_sf"/>
</dbReference>
<comment type="similarity">
    <text evidence="1 7">Belongs to the pseudouridine synthase RsuA family.</text>
</comment>
<dbReference type="PROSITE" id="PS01149">
    <property type="entry name" value="PSI_RSU"/>
    <property type="match status" value="1"/>
</dbReference>
<dbReference type="InterPro" id="IPR000748">
    <property type="entry name" value="PsdUridine_synth_RsuA/RluB/E/F"/>
</dbReference>
<comment type="caution">
    <text evidence="9">The sequence shown here is derived from an EMBL/GenBank/DDBJ whole genome shotgun (WGS) entry which is preliminary data.</text>
</comment>
<evidence type="ECO:0000256" key="1">
    <source>
        <dbReference type="ARBA" id="ARBA00008348"/>
    </source>
</evidence>
<dbReference type="CDD" id="cd02553">
    <property type="entry name" value="PseudoU_synth_RsuA"/>
    <property type="match status" value="1"/>
</dbReference>
<comment type="catalytic activity">
    <reaction evidence="4">
        <text>uridine(516) in 16S rRNA = pseudouridine(516) in 16S rRNA</text>
        <dbReference type="Rhea" id="RHEA:38867"/>
        <dbReference type="Rhea" id="RHEA-COMP:10089"/>
        <dbReference type="Rhea" id="RHEA-COMP:10090"/>
        <dbReference type="ChEBI" id="CHEBI:65314"/>
        <dbReference type="ChEBI" id="CHEBI:65315"/>
        <dbReference type="EC" id="5.4.99.19"/>
    </reaction>
</comment>
<comment type="function">
    <text evidence="5">Responsible for synthesis of pseudouridine from uracil-516 in 16S ribosomal RNA.</text>
</comment>
<dbReference type="PANTHER" id="PTHR47683:SF4">
    <property type="entry name" value="PSEUDOURIDINE SYNTHASE"/>
    <property type="match status" value="1"/>
</dbReference>
<evidence type="ECO:0000256" key="2">
    <source>
        <dbReference type="ARBA" id="ARBA00022884"/>
    </source>
</evidence>
<protein>
    <recommendedName>
        <fullName evidence="7">Pseudouridine synthase</fullName>
        <ecNumber evidence="7">5.4.99.-</ecNumber>
    </recommendedName>
</protein>
<name>A0ABY1ZNB6_9GAMM</name>
<dbReference type="PROSITE" id="PS50889">
    <property type="entry name" value="S4"/>
    <property type="match status" value="1"/>
</dbReference>
<dbReference type="Gene3D" id="3.30.70.580">
    <property type="entry name" value="Pseudouridine synthase I, catalytic domain, N-terminal subdomain"/>
    <property type="match status" value="1"/>
</dbReference>
<gene>
    <name evidence="9" type="ORF">EZI54_11955</name>
</gene>
<dbReference type="SUPFAM" id="SSF55174">
    <property type="entry name" value="Alpha-L RNA-binding motif"/>
    <property type="match status" value="1"/>
</dbReference>
<dbReference type="PANTHER" id="PTHR47683">
    <property type="entry name" value="PSEUDOURIDINE SYNTHASE FAMILY PROTEIN-RELATED"/>
    <property type="match status" value="1"/>
</dbReference>
<dbReference type="NCBIfam" id="TIGR00093">
    <property type="entry name" value="pseudouridine synthase"/>
    <property type="match status" value="1"/>
</dbReference>
<sequence>MRLDRFISKHTGCSHKAARQAIAGGRVSQDGITERNPTATVGRFSRLTLDGTVLRSRTAHYLMLHKPAGYLSATTDPQHPTVLELLPEPLRADLHIGGRLDRSSTGLLLLTNDGLWSRRLTEPRVKHPKVYRVTTVHPISPDTAAQFAAGIYLPYERLTTSPAQLEALAGREARLTIYEGRYHQVKRMFAAVGNRVASLHRERMGEIQLDPALAPGDFRRLSAHEIASVG</sequence>
<dbReference type="EMBL" id="SJDL01000017">
    <property type="protein sequence ID" value="TBW55162.1"/>
    <property type="molecule type" value="Genomic_DNA"/>
</dbReference>
<keyword evidence="2 6" id="KW-0694">RNA-binding</keyword>
<dbReference type="SUPFAM" id="SSF55120">
    <property type="entry name" value="Pseudouridine synthase"/>
    <property type="match status" value="1"/>
</dbReference>
<evidence type="ECO:0000313" key="9">
    <source>
        <dbReference type="EMBL" id="TBW55162.1"/>
    </source>
</evidence>
<reference evidence="9 10" key="1">
    <citation type="submission" date="2019-02" db="EMBL/GenBank/DDBJ databases">
        <title>Marinobacter halodurans sp. nov., a marine bacterium isolated from sea tidal flat.</title>
        <authorList>
            <person name="Yoo Y."/>
            <person name="Lee D.W."/>
            <person name="Kim B.S."/>
            <person name="Kim J.-J."/>
        </authorList>
    </citation>
    <scope>NUCLEOTIDE SEQUENCE [LARGE SCALE GENOMIC DNA]</scope>
    <source>
        <strain evidence="9 10">YJ-S3-2</strain>
    </source>
</reference>
<dbReference type="Pfam" id="PF00849">
    <property type="entry name" value="PseudoU_synth_2"/>
    <property type="match status" value="1"/>
</dbReference>
<proteinExistence type="inferred from homology"/>
<dbReference type="InterPro" id="IPR020094">
    <property type="entry name" value="TruA/RsuA/RluB/E/F_N"/>
</dbReference>
<keyword evidence="3 7" id="KW-0413">Isomerase</keyword>
<dbReference type="CDD" id="cd00165">
    <property type="entry name" value="S4"/>
    <property type="match status" value="1"/>
</dbReference>
<dbReference type="RefSeq" id="WP_131482118.1">
    <property type="nucleotide sequence ID" value="NZ_SJDL01000017.1"/>
</dbReference>
<evidence type="ECO:0000259" key="8">
    <source>
        <dbReference type="Pfam" id="PF00849"/>
    </source>
</evidence>
<dbReference type="Gene3D" id="3.30.70.1560">
    <property type="entry name" value="Alpha-L RNA-binding motif"/>
    <property type="match status" value="1"/>
</dbReference>
<evidence type="ECO:0000256" key="3">
    <source>
        <dbReference type="ARBA" id="ARBA00023235"/>
    </source>
</evidence>
<dbReference type="Proteomes" id="UP000313645">
    <property type="component" value="Unassembled WGS sequence"/>
</dbReference>
<dbReference type="EC" id="5.4.99.-" evidence="7"/>
<evidence type="ECO:0000256" key="5">
    <source>
        <dbReference type="ARBA" id="ARBA00037590"/>
    </source>
</evidence>
<evidence type="ECO:0000256" key="4">
    <source>
        <dbReference type="ARBA" id="ARBA00036749"/>
    </source>
</evidence>
<dbReference type="InterPro" id="IPR006145">
    <property type="entry name" value="PsdUridine_synth_RsuA/RluA"/>
</dbReference>
<evidence type="ECO:0000256" key="6">
    <source>
        <dbReference type="PROSITE-ProRule" id="PRU00182"/>
    </source>
</evidence>
<dbReference type="InterPro" id="IPR020103">
    <property type="entry name" value="PsdUridine_synth_cat_dom_sf"/>
</dbReference>
<accession>A0ABY1ZNB6</accession>
<keyword evidence="10" id="KW-1185">Reference proteome</keyword>
<evidence type="ECO:0000256" key="7">
    <source>
        <dbReference type="RuleBase" id="RU003887"/>
    </source>
</evidence>
<dbReference type="InterPro" id="IPR042092">
    <property type="entry name" value="PsdUridine_s_RsuA/RluB/E/F_cat"/>
</dbReference>
<feature type="domain" description="Pseudouridine synthase RsuA/RluA-like" evidence="8">
    <location>
        <begin position="60"/>
        <end position="191"/>
    </location>
</feature>